<feature type="coiled-coil region" evidence="6">
    <location>
        <begin position="1"/>
        <end position="63"/>
    </location>
</feature>
<organism evidence="7 8">
    <name type="scientific">Rufibacter radiotolerans</name>
    <dbReference type="NCBI Taxonomy" id="1379910"/>
    <lineage>
        <taxon>Bacteria</taxon>
        <taxon>Pseudomonadati</taxon>
        <taxon>Bacteroidota</taxon>
        <taxon>Cytophagia</taxon>
        <taxon>Cytophagales</taxon>
        <taxon>Hymenobacteraceae</taxon>
        <taxon>Rufibacter</taxon>
    </lineage>
</organism>
<dbReference type="InterPro" id="IPR018254">
    <property type="entry name" value="Ribosomal_uL29_CS"/>
</dbReference>
<dbReference type="STRING" id="1379910.TH63_01140"/>
<keyword evidence="3 5" id="KW-0687">Ribonucleoprotein</keyword>
<dbReference type="OrthoDB" id="5296761at2"/>
<protein>
    <recommendedName>
        <fullName evidence="4 5">Large ribosomal subunit protein uL29</fullName>
    </recommendedName>
</protein>
<dbReference type="GO" id="GO:0006412">
    <property type="term" value="P:translation"/>
    <property type="evidence" value="ECO:0007669"/>
    <property type="project" value="UniProtKB-UniRule"/>
</dbReference>
<evidence type="ECO:0000313" key="7">
    <source>
        <dbReference type="EMBL" id="AKQ44552.1"/>
    </source>
</evidence>
<evidence type="ECO:0000256" key="2">
    <source>
        <dbReference type="ARBA" id="ARBA00022980"/>
    </source>
</evidence>
<evidence type="ECO:0000256" key="4">
    <source>
        <dbReference type="ARBA" id="ARBA00035204"/>
    </source>
</evidence>
<dbReference type="GO" id="GO:1990904">
    <property type="term" value="C:ribonucleoprotein complex"/>
    <property type="evidence" value="ECO:0007669"/>
    <property type="project" value="UniProtKB-KW"/>
</dbReference>
<dbReference type="RefSeq" id="WP_048919307.1">
    <property type="nucleotide sequence ID" value="NZ_CP010777.1"/>
</dbReference>
<evidence type="ECO:0000256" key="1">
    <source>
        <dbReference type="ARBA" id="ARBA00009254"/>
    </source>
</evidence>
<dbReference type="KEGG" id="ruf:TH63_01140"/>
<dbReference type="GO" id="GO:0005840">
    <property type="term" value="C:ribosome"/>
    <property type="evidence" value="ECO:0007669"/>
    <property type="project" value="UniProtKB-KW"/>
</dbReference>
<comment type="similarity">
    <text evidence="1 5">Belongs to the universal ribosomal protein uL29 family.</text>
</comment>
<reference evidence="7 8" key="1">
    <citation type="submission" date="2015-01" db="EMBL/GenBank/DDBJ databases">
        <title>Rufibacter sp./DG31D/ whole genome sequencing.</title>
        <authorList>
            <person name="Kim M.K."/>
            <person name="Srinivasan S."/>
            <person name="Lee J.-J."/>
        </authorList>
    </citation>
    <scope>NUCLEOTIDE SEQUENCE [LARGE SCALE GENOMIC DNA]</scope>
    <source>
        <strain evidence="7 8">DG31D</strain>
    </source>
</reference>
<evidence type="ECO:0000256" key="3">
    <source>
        <dbReference type="ARBA" id="ARBA00023274"/>
    </source>
</evidence>
<accession>A0A0H4VKY7</accession>
<dbReference type="Gene3D" id="1.10.287.310">
    <property type="match status" value="1"/>
</dbReference>
<dbReference type="InterPro" id="IPR036049">
    <property type="entry name" value="Ribosomal_uL29_sf"/>
</dbReference>
<dbReference type="NCBIfam" id="TIGR00012">
    <property type="entry name" value="L29"/>
    <property type="match status" value="1"/>
</dbReference>
<dbReference type="GO" id="GO:0003735">
    <property type="term" value="F:structural constituent of ribosome"/>
    <property type="evidence" value="ECO:0007669"/>
    <property type="project" value="InterPro"/>
</dbReference>
<proteinExistence type="inferred from homology"/>
<dbReference type="Pfam" id="PF00831">
    <property type="entry name" value="Ribosomal_L29"/>
    <property type="match status" value="1"/>
</dbReference>
<dbReference type="PROSITE" id="PS00579">
    <property type="entry name" value="RIBOSOMAL_L29"/>
    <property type="match status" value="1"/>
</dbReference>
<dbReference type="HAMAP" id="MF_00374">
    <property type="entry name" value="Ribosomal_uL29"/>
    <property type="match status" value="1"/>
</dbReference>
<dbReference type="Proteomes" id="UP000036458">
    <property type="component" value="Chromosome"/>
</dbReference>
<name>A0A0H4VKY7_9BACT</name>
<keyword evidence="2 5" id="KW-0689">Ribosomal protein</keyword>
<dbReference type="SUPFAM" id="SSF46561">
    <property type="entry name" value="Ribosomal protein L29 (L29p)"/>
    <property type="match status" value="1"/>
</dbReference>
<keyword evidence="6" id="KW-0175">Coiled coil</keyword>
<dbReference type="AlphaFoldDB" id="A0A0H4VKY7"/>
<evidence type="ECO:0000313" key="8">
    <source>
        <dbReference type="Proteomes" id="UP000036458"/>
    </source>
</evidence>
<dbReference type="EMBL" id="CP010777">
    <property type="protein sequence ID" value="AKQ44552.1"/>
    <property type="molecule type" value="Genomic_DNA"/>
</dbReference>
<gene>
    <name evidence="5" type="primary">rpmC</name>
    <name evidence="7" type="ORF">TH63_01140</name>
</gene>
<sequence>MKQSEIKALSLNEVKEQLTAERNNLQNLKFAHAISPLENPIRIKHTRKTIARLETQLRSLELNG</sequence>
<dbReference type="InterPro" id="IPR001854">
    <property type="entry name" value="Ribosomal_uL29"/>
</dbReference>
<evidence type="ECO:0000256" key="6">
    <source>
        <dbReference type="SAM" id="Coils"/>
    </source>
</evidence>
<dbReference type="CDD" id="cd00427">
    <property type="entry name" value="Ribosomal_L29_HIP"/>
    <property type="match status" value="1"/>
</dbReference>
<evidence type="ECO:0000256" key="5">
    <source>
        <dbReference type="HAMAP-Rule" id="MF_00374"/>
    </source>
</evidence>
<dbReference type="PATRIC" id="fig|1379910.4.peg.233"/>
<keyword evidence="8" id="KW-1185">Reference proteome</keyword>